<dbReference type="Proteomes" id="UP000187941">
    <property type="component" value="Chromosome"/>
</dbReference>
<dbReference type="RefSeq" id="WP_077129900.1">
    <property type="nucleotide sequence ID" value="NZ_CP014263.1"/>
</dbReference>
<gene>
    <name evidence="1" type="ORF">AWR27_03360</name>
</gene>
<dbReference type="AlphaFoldDB" id="A0A1P9WSZ5"/>
<organism evidence="1 2">
    <name type="scientific">Spirosoma montaniterrae</name>
    <dbReference type="NCBI Taxonomy" id="1178516"/>
    <lineage>
        <taxon>Bacteria</taxon>
        <taxon>Pseudomonadati</taxon>
        <taxon>Bacteroidota</taxon>
        <taxon>Cytophagia</taxon>
        <taxon>Cytophagales</taxon>
        <taxon>Cytophagaceae</taxon>
        <taxon>Spirosoma</taxon>
    </lineage>
</organism>
<name>A0A1P9WSZ5_9BACT</name>
<protein>
    <recommendedName>
        <fullName evidence="3">DUF4258 domain-containing protein</fullName>
    </recommendedName>
</protein>
<dbReference type="Pfam" id="PF14076">
    <property type="entry name" value="DUF4258"/>
    <property type="match status" value="1"/>
</dbReference>
<dbReference type="OrthoDB" id="964236at2"/>
<dbReference type="EMBL" id="CP014263">
    <property type="protein sequence ID" value="AQG78460.1"/>
    <property type="molecule type" value="Genomic_DNA"/>
</dbReference>
<reference evidence="1 2" key="1">
    <citation type="submission" date="2016-01" db="EMBL/GenBank/DDBJ databases">
        <authorList>
            <person name="Oliw E.H."/>
        </authorList>
    </citation>
    <scope>NUCLEOTIDE SEQUENCE [LARGE SCALE GENOMIC DNA]</scope>
    <source>
        <strain evidence="1 2">DY10</strain>
    </source>
</reference>
<proteinExistence type="predicted"/>
<evidence type="ECO:0000313" key="1">
    <source>
        <dbReference type="EMBL" id="AQG78460.1"/>
    </source>
</evidence>
<sequence>MNHDLLKKSVASGNVQWKKHVLQRIAERNIRQADVLNGLIFGVIIQEYPDDTPFASALFLCFTEHGPLHIVASLNETNAETHIITAYNPSLERFEEDYKTRKT</sequence>
<evidence type="ECO:0008006" key="3">
    <source>
        <dbReference type="Google" id="ProtNLM"/>
    </source>
</evidence>
<dbReference type="InterPro" id="IPR025354">
    <property type="entry name" value="DUF4258"/>
</dbReference>
<evidence type="ECO:0000313" key="2">
    <source>
        <dbReference type="Proteomes" id="UP000187941"/>
    </source>
</evidence>
<dbReference type="STRING" id="1178516.AWR27_03360"/>
<dbReference type="KEGG" id="smon:AWR27_03360"/>
<accession>A0A1P9WSZ5</accession>
<keyword evidence="2" id="KW-1185">Reference proteome</keyword>